<dbReference type="PANTHER" id="PTHR35130:SF1">
    <property type="entry name" value="MEDIATOR OF RNA POLYMERASE II TRANSCRIPTION SUBUNIT 16"/>
    <property type="match status" value="1"/>
</dbReference>
<keyword evidence="1" id="KW-0732">Signal</keyword>
<gene>
    <name evidence="2" type="ORF">M8C21_028400</name>
</gene>
<feature type="signal peptide" evidence="1">
    <location>
        <begin position="1"/>
        <end position="26"/>
    </location>
</feature>
<feature type="chain" id="PRO_5041977093" evidence="1">
    <location>
        <begin position="27"/>
        <end position="135"/>
    </location>
</feature>
<dbReference type="Proteomes" id="UP001206925">
    <property type="component" value="Unassembled WGS sequence"/>
</dbReference>
<feature type="non-terminal residue" evidence="2">
    <location>
        <position position="135"/>
    </location>
</feature>
<organism evidence="2 3">
    <name type="scientific">Ambrosia artemisiifolia</name>
    <name type="common">Common ragweed</name>
    <dbReference type="NCBI Taxonomy" id="4212"/>
    <lineage>
        <taxon>Eukaryota</taxon>
        <taxon>Viridiplantae</taxon>
        <taxon>Streptophyta</taxon>
        <taxon>Embryophyta</taxon>
        <taxon>Tracheophyta</taxon>
        <taxon>Spermatophyta</taxon>
        <taxon>Magnoliopsida</taxon>
        <taxon>eudicotyledons</taxon>
        <taxon>Gunneridae</taxon>
        <taxon>Pentapetalae</taxon>
        <taxon>asterids</taxon>
        <taxon>campanulids</taxon>
        <taxon>Asterales</taxon>
        <taxon>Asteraceae</taxon>
        <taxon>Asteroideae</taxon>
        <taxon>Heliantheae alliance</taxon>
        <taxon>Heliantheae</taxon>
        <taxon>Ambrosia</taxon>
    </lineage>
</organism>
<evidence type="ECO:0000313" key="3">
    <source>
        <dbReference type="Proteomes" id="UP001206925"/>
    </source>
</evidence>
<evidence type="ECO:0000313" key="2">
    <source>
        <dbReference type="EMBL" id="KAI7729516.1"/>
    </source>
</evidence>
<protein>
    <submittedName>
        <fullName evidence="2">Uncharacterized protein</fullName>
    </submittedName>
</protein>
<accession>A0AAD5BW55</accession>
<comment type="caution">
    <text evidence="2">The sequence shown here is derived from an EMBL/GenBank/DDBJ whole genome shotgun (WGS) entry which is preliminary data.</text>
</comment>
<evidence type="ECO:0000256" key="1">
    <source>
        <dbReference type="SAM" id="SignalP"/>
    </source>
</evidence>
<proteinExistence type="predicted"/>
<name>A0AAD5BW55_AMBAR</name>
<dbReference type="GO" id="GO:0016592">
    <property type="term" value="C:mediator complex"/>
    <property type="evidence" value="ECO:0007669"/>
    <property type="project" value="InterPro"/>
</dbReference>
<keyword evidence="3" id="KW-1185">Reference proteome</keyword>
<dbReference type="GO" id="GO:0006355">
    <property type="term" value="P:regulation of DNA-templated transcription"/>
    <property type="evidence" value="ECO:0007669"/>
    <property type="project" value="InterPro"/>
</dbReference>
<dbReference type="EMBL" id="JAMZMK010010986">
    <property type="protein sequence ID" value="KAI7729516.1"/>
    <property type="molecule type" value="Genomic_DNA"/>
</dbReference>
<dbReference type="InterPro" id="IPR038836">
    <property type="entry name" value="MED16"/>
</dbReference>
<feature type="non-terminal residue" evidence="2">
    <location>
        <position position="1"/>
    </location>
</feature>
<dbReference type="PANTHER" id="PTHR35130">
    <property type="entry name" value="MEDIATOR OF RNA POLYMERASE II TRANSCRIPTION SUBUNIT 16"/>
    <property type="match status" value="1"/>
</dbReference>
<dbReference type="AlphaFoldDB" id="A0AAD5BW55"/>
<reference evidence="2" key="1">
    <citation type="submission" date="2022-06" db="EMBL/GenBank/DDBJ databases">
        <title>Uncovering the hologenomic basis of an extraordinary plant invasion.</title>
        <authorList>
            <person name="Bieker V.C."/>
            <person name="Martin M.D."/>
            <person name="Gilbert T."/>
            <person name="Hodgins K."/>
            <person name="Battlay P."/>
            <person name="Petersen B."/>
            <person name="Wilson J."/>
        </authorList>
    </citation>
    <scope>NUCLEOTIDE SEQUENCE</scope>
    <source>
        <strain evidence="2">AA19_3_7</strain>
        <tissue evidence="2">Leaf</tissue>
    </source>
</reference>
<sequence length="135" mass="14565">RGFRVAAASVPASLIICLKELGVCNGTNTPVVYEKRGLAHLLPVSLVGSSNIQVRLQYIDGNYAVLPEVIEASHGPHMQVLHVNNSVKLDISTCVCNAIKLDFYYQSLLGSPPYNQGFGQTLVTQNVSAKPNADR</sequence>